<keyword evidence="1" id="KW-0378">Hydrolase</keyword>
<dbReference type="AlphaFoldDB" id="A5W3F6"/>
<feature type="binding site" evidence="3">
    <location>
        <position position="170"/>
    </location>
    <ligand>
        <name>substrate</name>
    </ligand>
</feature>
<comment type="catalytic activity">
    <reaction evidence="1">
        <text>thiamine + H2O = 5-(2-hydroxyethyl)-4-methylthiazole + 4-amino-5-hydroxymethyl-2-methylpyrimidine + H(+)</text>
        <dbReference type="Rhea" id="RHEA:17509"/>
        <dbReference type="ChEBI" id="CHEBI:15377"/>
        <dbReference type="ChEBI" id="CHEBI:15378"/>
        <dbReference type="ChEBI" id="CHEBI:16892"/>
        <dbReference type="ChEBI" id="CHEBI:17957"/>
        <dbReference type="ChEBI" id="CHEBI:18385"/>
        <dbReference type="EC" id="3.5.99.2"/>
    </reaction>
</comment>
<dbReference type="UniPathway" id="UPA00060"/>
<gene>
    <name evidence="5" type="ordered locus">Pput_2531</name>
</gene>
<dbReference type="GO" id="GO:0005829">
    <property type="term" value="C:cytosol"/>
    <property type="evidence" value="ECO:0007669"/>
    <property type="project" value="TreeGrafter"/>
</dbReference>
<evidence type="ECO:0000256" key="1">
    <source>
        <dbReference type="PIRNR" id="PIRNR003170"/>
    </source>
</evidence>
<accession>A5W3F6</accession>
<evidence type="ECO:0000313" key="5">
    <source>
        <dbReference type="EMBL" id="ABQ78666.1"/>
    </source>
</evidence>
<sequence precursor="true">MGLVTCLFAGLTARPVHANFQGLAVTLIKDSNMTERFSQSLRRQSEPTWSAAVGHRFVTRLCDGSLPDPIMVDYLVQDHRFLDSFVTLLGAAIATADTFEARLRFGRFAGMICSDENTYFLRAFEALGVSPAQRSEPADTAPTAGFKAIMREAAATRSYAAALAVLNVAEGLYLDWALKAPKPMPDNFVHAEWITLHDNPAFQAFVAFLQAELDRVGPQEAALASDFYQRTVALELAFFDAVYPEGK</sequence>
<proteinExistence type="inferred from homology"/>
<dbReference type="PANTHER" id="PTHR43198">
    <property type="entry name" value="BIFUNCTIONAL TH2 PROTEIN"/>
    <property type="match status" value="1"/>
</dbReference>
<dbReference type="eggNOG" id="COG0819">
    <property type="taxonomic scope" value="Bacteria"/>
</dbReference>
<comment type="catalytic activity">
    <reaction evidence="1">
        <text>4-amino-5-aminomethyl-2-methylpyrimidine + H2O = 4-amino-5-hydroxymethyl-2-methylpyrimidine + NH4(+)</text>
        <dbReference type="Rhea" id="RHEA:31799"/>
        <dbReference type="ChEBI" id="CHEBI:15377"/>
        <dbReference type="ChEBI" id="CHEBI:16892"/>
        <dbReference type="ChEBI" id="CHEBI:28938"/>
        <dbReference type="ChEBI" id="CHEBI:63416"/>
        <dbReference type="EC" id="3.5.99.2"/>
    </reaction>
</comment>
<dbReference type="EMBL" id="CP000712">
    <property type="protein sequence ID" value="ABQ78666.1"/>
    <property type="molecule type" value="Genomic_DNA"/>
</dbReference>
<feature type="active site" description="Proton donor" evidence="2">
    <location>
        <position position="235"/>
    </location>
</feature>
<dbReference type="PANTHER" id="PTHR43198:SF2">
    <property type="entry name" value="SI:CH1073-67J19.1-RELATED"/>
    <property type="match status" value="1"/>
</dbReference>
<comment type="function">
    <text evidence="1">Catalyzes an amino-pyrimidine hydrolysis reaction at the C5' of the pyrimidine moiety of thiamine compounds, a reaction that is part of a thiamine salvage pathway. Thus, catalyzes the conversion of 4-amino-5-aminomethyl-2-methylpyrimidine to 4-amino-5-hydroxymethyl-2-methylpyrimidine (HMP).</text>
</comment>
<dbReference type="InterPro" id="IPR026285">
    <property type="entry name" value="TenA_E"/>
</dbReference>
<dbReference type="Gene3D" id="1.20.910.10">
    <property type="entry name" value="Heme oxygenase-like"/>
    <property type="match status" value="1"/>
</dbReference>
<dbReference type="HOGENOM" id="CLU_077537_0_1_6"/>
<dbReference type="InterPro" id="IPR004305">
    <property type="entry name" value="Thiaminase-2/PQQC"/>
</dbReference>
<dbReference type="InterPro" id="IPR050967">
    <property type="entry name" value="Thiamine_Salvage_TenA"/>
</dbReference>
<dbReference type="SUPFAM" id="SSF48613">
    <property type="entry name" value="Heme oxygenase-like"/>
    <property type="match status" value="1"/>
</dbReference>
<keyword evidence="1" id="KW-0784">Thiamine biosynthesis</keyword>
<dbReference type="CDD" id="cd19358">
    <property type="entry name" value="TenA_E_Spr0628-like"/>
    <property type="match status" value="1"/>
</dbReference>
<dbReference type="GO" id="GO:0009229">
    <property type="term" value="P:thiamine diphosphate biosynthetic process"/>
    <property type="evidence" value="ECO:0007669"/>
    <property type="project" value="UniProtKB-UniPathway"/>
</dbReference>
<feature type="domain" description="Thiaminase-2/PQQC" evidence="4">
    <location>
        <begin position="44"/>
        <end position="216"/>
    </location>
</feature>
<dbReference type="Pfam" id="PF03070">
    <property type="entry name" value="TENA_THI-4"/>
    <property type="match status" value="1"/>
</dbReference>
<reference evidence="5" key="1">
    <citation type="submission" date="2007-05" db="EMBL/GenBank/DDBJ databases">
        <title>Complete sequence of Pseudomonas putida F1.</title>
        <authorList>
            <consortium name="US DOE Joint Genome Institute"/>
            <person name="Copeland A."/>
            <person name="Lucas S."/>
            <person name="Lapidus A."/>
            <person name="Barry K."/>
            <person name="Detter J.C."/>
            <person name="Glavina del Rio T."/>
            <person name="Hammon N."/>
            <person name="Israni S."/>
            <person name="Dalin E."/>
            <person name="Tice H."/>
            <person name="Pitluck S."/>
            <person name="Chain P."/>
            <person name="Malfatti S."/>
            <person name="Shin M."/>
            <person name="Vergez L."/>
            <person name="Schmutz J."/>
            <person name="Larimer F."/>
            <person name="Land M."/>
            <person name="Hauser L."/>
            <person name="Kyrpides N."/>
            <person name="Lykidis A."/>
            <person name="Parales R."/>
            <person name="Richardson P."/>
        </authorList>
    </citation>
    <scope>NUCLEOTIDE SEQUENCE [LARGE SCALE GENOMIC DNA]</scope>
    <source>
        <strain evidence="5">F1</strain>
    </source>
</reference>
<name>A5W3F6_PSEP1</name>
<comment type="pathway">
    <text evidence="1">Cofactor biosynthesis; thiamine diphosphate biosynthesis.</text>
</comment>
<dbReference type="KEGG" id="ppf:Pput_2531"/>
<dbReference type="GO" id="GO:0009228">
    <property type="term" value="P:thiamine biosynthetic process"/>
    <property type="evidence" value="ECO:0007669"/>
    <property type="project" value="UniProtKB-KW"/>
</dbReference>
<organism evidence="5">
    <name type="scientific">Pseudomonas putida (strain ATCC 700007 / DSM 6899 / JCM 31910 / BCRC 17059 / LMG 24140 / F1)</name>
    <dbReference type="NCBI Taxonomy" id="351746"/>
    <lineage>
        <taxon>Bacteria</taxon>
        <taxon>Pseudomonadati</taxon>
        <taxon>Pseudomonadota</taxon>
        <taxon>Gammaproteobacteria</taxon>
        <taxon>Pseudomonadales</taxon>
        <taxon>Pseudomonadaceae</taxon>
        <taxon>Pseudomonas</taxon>
    </lineage>
</organism>
<dbReference type="InterPro" id="IPR016084">
    <property type="entry name" value="Haem_Oase-like_multi-hlx"/>
</dbReference>
<evidence type="ECO:0000259" key="4">
    <source>
        <dbReference type="Pfam" id="PF03070"/>
    </source>
</evidence>
<comment type="similarity">
    <text evidence="1">Belongs to the TenA family.</text>
</comment>
<evidence type="ECO:0000256" key="2">
    <source>
        <dbReference type="PIRSR" id="PIRSR003170-1"/>
    </source>
</evidence>
<dbReference type="PIRSF" id="PIRSF003170">
    <property type="entry name" value="Pet18p"/>
    <property type="match status" value="1"/>
</dbReference>
<evidence type="ECO:0000256" key="3">
    <source>
        <dbReference type="PIRSR" id="PIRSR003170-2"/>
    </source>
</evidence>
<feature type="binding site" evidence="3">
    <location>
        <position position="78"/>
    </location>
    <ligand>
        <name>substrate</name>
    </ligand>
</feature>
<dbReference type="EC" id="3.5.99.2" evidence="1"/>
<dbReference type="GO" id="GO:0050334">
    <property type="term" value="F:thiaminase activity"/>
    <property type="evidence" value="ECO:0007669"/>
    <property type="project" value="UniProtKB-UniRule"/>
</dbReference>
<protein>
    <recommendedName>
        <fullName evidence="1">Aminopyrimidine aminohydrolase</fullName>
        <ecNumber evidence="1">3.5.99.2</ecNumber>
    </recommendedName>
</protein>
<feature type="binding site" evidence="3">
    <location>
        <position position="116"/>
    </location>
    <ligand>
        <name>substrate</name>
    </ligand>
</feature>